<keyword evidence="3" id="KW-1185">Reference proteome</keyword>
<dbReference type="Proteomes" id="UP001256646">
    <property type="component" value="Unassembled WGS sequence"/>
</dbReference>
<keyword evidence="1" id="KW-0812">Transmembrane</keyword>
<dbReference type="PANTHER" id="PTHR37304:SF1">
    <property type="entry name" value="MEMBRANE PROTEIN"/>
    <property type="match status" value="1"/>
</dbReference>
<accession>A0ABU1EJ10</accession>
<dbReference type="PANTHER" id="PTHR37304">
    <property type="entry name" value="MEMBRANE PROTEIN-RELATED"/>
    <property type="match status" value="1"/>
</dbReference>
<comment type="caution">
    <text evidence="2">The sequence shown here is derived from an EMBL/GenBank/DDBJ whole genome shotgun (WGS) entry which is preliminary data.</text>
</comment>
<dbReference type="Pfam" id="PF04070">
    <property type="entry name" value="DUF378"/>
    <property type="match status" value="1"/>
</dbReference>
<keyword evidence="1" id="KW-1133">Transmembrane helix</keyword>
<dbReference type="InterPro" id="IPR007211">
    <property type="entry name" value="DUF378"/>
</dbReference>
<sequence>MKAFDYIALISVVISAINWGLIGFFQINIVAILLGCYIIFGKIIYSLIRMAEIYSLSFFTKERTIA</sequence>
<gene>
    <name evidence="2" type="ORF">RGC78_12970</name>
</gene>
<reference evidence="2 3" key="1">
    <citation type="submission" date="2023-09" db="EMBL/GenBank/DDBJ databases">
        <authorList>
            <person name="Zhai L."/>
        </authorList>
    </citation>
    <scope>NUCLEOTIDE SEQUENCE [LARGE SCALE GENOMIC DNA]</scope>
    <source>
        <strain evidence="2 3">5 N-1</strain>
    </source>
</reference>
<evidence type="ECO:0000313" key="2">
    <source>
        <dbReference type="EMBL" id="MDR5588381.1"/>
    </source>
</evidence>
<proteinExistence type="predicted"/>
<name>A0ABU1EJ10_9CLOT</name>
<protein>
    <submittedName>
        <fullName evidence="2">DUF378 domain-containing protein</fullName>
    </submittedName>
</protein>
<evidence type="ECO:0000313" key="3">
    <source>
        <dbReference type="Proteomes" id="UP001256646"/>
    </source>
</evidence>
<dbReference type="EMBL" id="JAVJAN010000036">
    <property type="protein sequence ID" value="MDR5588381.1"/>
    <property type="molecule type" value="Genomic_DNA"/>
</dbReference>
<keyword evidence="1" id="KW-0472">Membrane</keyword>
<dbReference type="RefSeq" id="WP_252213139.1">
    <property type="nucleotide sequence ID" value="NZ_JAVJAN010000036.1"/>
</dbReference>
<evidence type="ECO:0000256" key="1">
    <source>
        <dbReference type="SAM" id="Phobius"/>
    </source>
</evidence>
<organism evidence="2 3">
    <name type="scientific">Clostridium aquiflavi</name>
    <dbReference type="NCBI Taxonomy" id="3073603"/>
    <lineage>
        <taxon>Bacteria</taxon>
        <taxon>Bacillati</taxon>
        <taxon>Bacillota</taxon>
        <taxon>Clostridia</taxon>
        <taxon>Eubacteriales</taxon>
        <taxon>Clostridiaceae</taxon>
        <taxon>Clostridium</taxon>
    </lineage>
</organism>
<feature type="transmembrane region" description="Helical" evidence="1">
    <location>
        <begin position="6"/>
        <end position="39"/>
    </location>
</feature>